<dbReference type="InterPro" id="IPR000182">
    <property type="entry name" value="GNAT_dom"/>
</dbReference>
<dbReference type="PROSITE" id="PS51186">
    <property type="entry name" value="GNAT"/>
    <property type="match status" value="1"/>
</dbReference>
<dbReference type="InterPro" id="IPR016181">
    <property type="entry name" value="Acyl_CoA_acyltransferase"/>
</dbReference>
<dbReference type="CDD" id="cd04301">
    <property type="entry name" value="NAT_SF"/>
    <property type="match status" value="1"/>
</dbReference>
<gene>
    <name evidence="2" type="ORF">IAD06_02540</name>
</gene>
<evidence type="ECO:0000313" key="2">
    <source>
        <dbReference type="EMBL" id="HIT38907.1"/>
    </source>
</evidence>
<reference evidence="2" key="2">
    <citation type="journal article" date="2021" name="PeerJ">
        <title>Extensive microbial diversity within the chicken gut microbiome revealed by metagenomics and culture.</title>
        <authorList>
            <person name="Gilroy R."/>
            <person name="Ravi A."/>
            <person name="Getino M."/>
            <person name="Pursley I."/>
            <person name="Horton D.L."/>
            <person name="Alikhan N.F."/>
            <person name="Baker D."/>
            <person name="Gharbi K."/>
            <person name="Hall N."/>
            <person name="Watson M."/>
            <person name="Adriaenssens E.M."/>
            <person name="Foster-Nyarko E."/>
            <person name="Jarju S."/>
            <person name="Secka A."/>
            <person name="Antonio M."/>
            <person name="Oren A."/>
            <person name="Chaudhuri R.R."/>
            <person name="La Ragione R."/>
            <person name="Hildebrand F."/>
            <person name="Pallen M.J."/>
        </authorList>
    </citation>
    <scope>NUCLEOTIDE SEQUENCE</scope>
    <source>
        <strain evidence="2">21143</strain>
    </source>
</reference>
<dbReference type="GO" id="GO:0016747">
    <property type="term" value="F:acyltransferase activity, transferring groups other than amino-acyl groups"/>
    <property type="evidence" value="ECO:0007669"/>
    <property type="project" value="InterPro"/>
</dbReference>
<feature type="domain" description="N-acetyltransferase" evidence="1">
    <location>
        <begin position="4"/>
        <end position="144"/>
    </location>
</feature>
<dbReference type="EMBL" id="DVKT01000018">
    <property type="protein sequence ID" value="HIT38907.1"/>
    <property type="molecule type" value="Genomic_DNA"/>
</dbReference>
<organism evidence="2 3">
    <name type="scientific">Candidatus Caccoplasma intestinavium</name>
    <dbReference type="NCBI Taxonomy" id="2840716"/>
    <lineage>
        <taxon>Bacteria</taxon>
        <taxon>Pseudomonadati</taxon>
        <taxon>Bacteroidota</taxon>
        <taxon>Bacteroidia</taxon>
        <taxon>Bacteroidales</taxon>
        <taxon>Bacteroidaceae</taxon>
        <taxon>Bacteroidaceae incertae sedis</taxon>
        <taxon>Candidatus Caccoplasma</taxon>
    </lineage>
</organism>
<reference evidence="2" key="1">
    <citation type="submission" date="2020-10" db="EMBL/GenBank/DDBJ databases">
        <authorList>
            <person name="Gilroy R."/>
        </authorList>
    </citation>
    <scope>NUCLEOTIDE SEQUENCE</scope>
    <source>
        <strain evidence="2">21143</strain>
    </source>
</reference>
<evidence type="ECO:0000313" key="3">
    <source>
        <dbReference type="Proteomes" id="UP000886722"/>
    </source>
</evidence>
<dbReference type="Gene3D" id="3.40.630.30">
    <property type="match status" value="1"/>
</dbReference>
<accession>A0A9D1KE04</accession>
<dbReference type="Proteomes" id="UP000886722">
    <property type="component" value="Unassembled WGS sequence"/>
</dbReference>
<name>A0A9D1KE04_9BACT</name>
<dbReference type="Pfam" id="PF00583">
    <property type="entry name" value="Acetyltransf_1"/>
    <property type="match status" value="1"/>
</dbReference>
<evidence type="ECO:0000259" key="1">
    <source>
        <dbReference type="PROSITE" id="PS51186"/>
    </source>
</evidence>
<sequence length="175" mass="20902">MELINIDNIAHPLYDSFSKLYSTAFPIFEQRTETQQTRAFSHPKYHLSGYKEEDIFIGFISYWDFQEYIYIEHFAIDRQLRGSGYGSRILKDFISRKSKIVLLEIDPITDDISRSRLRFYRKCGFYENPYPHIHPPYREGYTGHKLIVLTTQHVITSQEYAIFQKDLHETVMSDR</sequence>
<comment type="caution">
    <text evidence="2">The sequence shown here is derived from an EMBL/GenBank/DDBJ whole genome shotgun (WGS) entry which is preliminary data.</text>
</comment>
<dbReference type="AlphaFoldDB" id="A0A9D1KE04"/>
<proteinExistence type="predicted"/>
<protein>
    <submittedName>
        <fullName evidence="2">GNAT family N-acetyltransferase</fullName>
    </submittedName>
</protein>
<dbReference type="SUPFAM" id="SSF55729">
    <property type="entry name" value="Acyl-CoA N-acyltransferases (Nat)"/>
    <property type="match status" value="1"/>
</dbReference>